<proteinExistence type="inferred from homology"/>
<evidence type="ECO:0000256" key="8">
    <source>
        <dbReference type="ARBA" id="ARBA00049730"/>
    </source>
</evidence>
<evidence type="ECO:0000256" key="9">
    <source>
        <dbReference type="SAM" id="MobiDB-lite"/>
    </source>
</evidence>
<dbReference type="Pfam" id="PF13627">
    <property type="entry name" value="LptM_cons"/>
    <property type="match status" value="1"/>
</dbReference>
<dbReference type="NCBIfam" id="NF047847">
    <property type="entry name" value="SS_mature_LptM"/>
    <property type="match status" value="1"/>
</dbReference>
<feature type="compositionally biased region" description="Polar residues" evidence="9">
    <location>
        <begin position="59"/>
        <end position="69"/>
    </location>
</feature>
<comment type="subcellular location">
    <subcellularLocation>
        <location evidence="1">Cell outer membrane</location>
        <topology evidence="1">Lipid-anchor</topology>
    </subcellularLocation>
</comment>
<accession>A0ABU8DKC8</accession>
<dbReference type="PROSITE" id="PS51257">
    <property type="entry name" value="PROKAR_LIPOPROTEIN"/>
    <property type="match status" value="1"/>
</dbReference>
<keyword evidence="6 11" id="KW-0449">Lipoprotein</keyword>
<gene>
    <name evidence="11" type="ORF">V8N49_20155</name>
</gene>
<feature type="region of interest" description="Disordered" evidence="9">
    <location>
        <begin position="26"/>
        <end position="69"/>
    </location>
</feature>
<evidence type="ECO:0000256" key="2">
    <source>
        <dbReference type="ARBA" id="ARBA00022729"/>
    </source>
</evidence>
<keyword evidence="5" id="KW-0998">Cell outer membrane</keyword>
<feature type="chain" id="PRO_5045648640" description="LPS-assembly lipoprotein LptM" evidence="10">
    <location>
        <begin position="19"/>
        <end position="69"/>
    </location>
</feature>
<evidence type="ECO:0000256" key="1">
    <source>
        <dbReference type="ARBA" id="ARBA00004459"/>
    </source>
</evidence>
<dbReference type="EMBL" id="JBANEI010000018">
    <property type="protein sequence ID" value="MEI2683957.1"/>
    <property type="molecule type" value="Genomic_DNA"/>
</dbReference>
<evidence type="ECO:0000256" key="4">
    <source>
        <dbReference type="ARBA" id="ARBA00023139"/>
    </source>
</evidence>
<feature type="signal peptide" evidence="10">
    <location>
        <begin position="1"/>
        <end position="18"/>
    </location>
</feature>
<keyword evidence="4" id="KW-0564">Palmitate</keyword>
<comment type="similarity">
    <text evidence="7">Belongs to the LptM family.</text>
</comment>
<organism evidence="11 12">
    <name type="scientific">Erwinia aphidicola</name>
    <dbReference type="NCBI Taxonomy" id="68334"/>
    <lineage>
        <taxon>Bacteria</taxon>
        <taxon>Pseudomonadati</taxon>
        <taxon>Pseudomonadota</taxon>
        <taxon>Gammaproteobacteria</taxon>
        <taxon>Enterobacterales</taxon>
        <taxon>Erwiniaceae</taxon>
        <taxon>Erwinia</taxon>
    </lineage>
</organism>
<evidence type="ECO:0000256" key="3">
    <source>
        <dbReference type="ARBA" id="ARBA00023136"/>
    </source>
</evidence>
<feature type="compositionally biased region" description="Low complexity" evidence="9">
    <location>
        <begin position="35"/>
        <end position="58"/>
    </location>
</feature>
<name>A0ABU8DKC8_ERWAP</name>
<sequence>MKKTICQLALLLTVVSLAGCGLKGPLYFPKDEQPKSQVTQPVQTTPSTTPSTDTGQTPASGGTSVQPAQ</sequence>
<evidence type="ECO:0000256" key="10">
    <source>
        <dbReference type="SAM" id="SignalP"/>
    </source>
</evidence>
<protein>
    <recommendedName>
        <fullName evidence="8">LPS-assembly lipoprotein LptM</fullName>
    </recommendedName>
</protein>
<dbReference type="InterPro" id="IPR032831">
    <property type="entry name" value="LptM_cons"/>
</dbReference>
<keyword evidence="2 10" id="KW-0732">Signal</keyword>
<dbReference type="RefSeq" id="WP_099753797.1">
    <property type="nucleotide sequence ID" value="NZ_CAKKMT010000017.1"/>
</dbReference>
<keyword evidence="12" id="KW-1185">Reference proteome</keyword>
<evidence type="ECO:0000256" key="5">
    <source>
        <dbReference type="ARBA" id="ARBA00023237"/>
    </source>
</evidence>
<dbReference type="Proteomes" id="UP001306592">
    <property type="component" value="Unassembled WGS sequence"/>
</dbReference>
<keyword evidence="3" id="KW-0472">Membrane</keyword>
<evidence type="ECO:0000256" key="6">
    <source>
        <dbReference type="ARBA" id="ARBA00023288"/>
    </source>
</evidence>
<reference evidence="11 12" key="1">
    <citation type="submission" date="2024-02" db="EMBL/GenBank/DDBJ databases">
        <title>First report Erwinia aphidicola in onion in Chile.</title>
        <authorList>
            <person name="Valenzuela M."/>
            <person name="Pena M."/>
            <person name="Dutta B."/>
        </authorList>
    </citation>
    <scope>NUCLEOTIDE SEQUENCE [LARGE SCALE GENOMIC DNA]</scope>
    <source>
        <strain evidence="11 12">QCJ3A</strain>
    </source>
</reference>
<comment type="caution">
    <text evidence="11">The sequence shown here is derived from an EMBL/GenBank/DDBJ whole genome shotgun (WGS) entry which is preliminary data.</text>
</comment>
<evidence type="ECO:0000313" key="12">
    <source>
        <dbReference type="Proteomes" id="UP001306592"/>
    </source>
</evidence>
<evidence type="ECO:0000256" key="7">
    <source>
        <dbReference type="ARBA" id="ARBA00049647"/>
    </source>
</evidence>
<evidence type="ECO:0000313" key="11">
    <source>
        <dbReference type="EMBL" id="MEI2683957.1"/>
    </source>
</evidence>